<comment type="pathway">
    <text evidence="3">Amino-acid degradation; L-arginine degradation via ADI pathway; carbamoyl phosphate from L-arginine: step 1/2.</text>
</comment>
<dbReference type="InterPro" id="IPR003876">
    <property type="entry name" value="Arg_deiminase"/>
</dbReference>
<reference evidence="4 5" key="1">
    <citation type="submission" date="2024-10" db="EMBL/GenBank/DDBJ databases">
        <title>The Natural Products Discovery Center: Release of the First 8490 Sequenced Strains for Exploring Actinobacteria Biosynthetic Diversity.</title>
        <authorList>
            <person name="Kalkreuter E."/>
            <person name="Kautsar S.A."/>
            <person name="Yang D."/>
            <person name="Bader C.D."/>
            <person name="Teijaro C.N."/>
            <person name="Fluegel L."/>
            <person name="Davis C.M."/>
            <person name="Simpson J.R."/>
            <person name="Lauterbach L."/>
            <person name="Steele A.D."/>
            <person name="Gui C."/>
            <person name="Meng S."/>
            <person name="Li G."/>
            <person name="Viehrig K."/>
            <person name="Ye F."/>
            <person name="Su P."/>
            <person name="Kiefer A.F."/>
            <person name="Nichols A."/>
            <person name="Cepeda A.J."/>
            <person name="Yan W."/>
            <person name="Fan B."/>
            <person name="Jiang Y."/>
            <person name="Adhikari A."/>
            <person name="Zheng C.-J."/>
            <person name="Schuster L."/>
            <person name="Cowan T.M."/>
            <person name="Smanski M.J."/>
            <person name="Chevrette M.G."/>
            <person name="De Carvalho L.P.S."/>
            <person name="Shen B."/>
        </authorList>
    </citation>
    <scope>NUCLEOTIDE SEQUENCE [LARGE SCALE GENOMIC DNA]</scope>
    <source>
        <strain evidence="4 5">NPDC049503</strain>
    </source>
</reference>
<dbReference type="Pfam" id="PF02274">
    <property type="entry name" value="ADI"/>
    <property type="match status" value="1"/>
</dbReference>
<accession>A0ABW8ADE3</accession>
<dbReference type="GO" id="GO:0016990">
    <property type="term" value="F:arginine deiminase activity"/>
    <property type="evidence" value="ECO:0007669"/>
    <property type="project" value="UniProtKB-EC"/>
</dbReference>
<dbReference type="EC" id="3.5.3.6" evidence="3"/>
<evidence type="ECO:0000313" key="5">
    <source>
        <dbReference type="Proteomes" id="UP001612928"/>
    </source>
</evidence>
<keyword evidence="5" id="KW-1185">Reference proteome</keyword>
<comment type="subcellular location">
    <subcellularLocation>
        <location evidence="3">Cytoplasm</location>
    </subcellularLocation>
</comment>
<proteinExistence type="inferred from homology"/>
<dbReference type="Gene3D" id="3.75.10.10">
    <property type="entry name" value="L-arginine/glycine Amidinotransferase, Chain A"/>
    <property type="match status" value="1"/>
</dbReference>
<dbReference type="SUPFAM" id="SSF55909">
    <property type="entry name" value="Pentein"/>
    <property type="match status" value="1"/>
</dbReference>
<comment type="similarity">
    <text evidence="1 3">Belongs to the arginine deiminase family.</text>
</comment>
<organism evidence="4 5">
    <name type="scientific">Nonomuraea indica</name>
    <dbReference type="NCBI Taxonomy" id="1581193"/>
    <lineage>
        <taxon>Bacteria</taxon>
        <taxon>Bacillati</taxon>
        <taxon>Actinomycetota</taxon>
        <taxon>Actinomycetes</taxon>
        <taxon>Streptosporangiales</taxon>
        <taxon>Streptosporangiaceae</taxon>
        <taxon>Nonomuraea</taxon>
    </lineage>
</organism>
<evidence type="ECO:0000256" key="2">
    <source>
        <dbReference type="ARBA" id="ARBA00022801"/>
    </source>
</evidence>
<evidence type="ECO:0000313" key="4">
    <source>
        <dbReference type="EMBL" id="MFI7444756.1"/>
    </source>
</evidence>
<dbReference type="EMBL" id="JBITMB010000009">
    <property type="protein sequence ID" value="MFI7444756.1"/>
    <property type="molecule type" value="Genomic_DNA"/>
</dbReference>
<keyword evidence="2 3" id="KW-0378">Hydrolase</keyword>
<keyword evidence="3" id="KW-0963">Cytoplasm</keyword>
<dbReference type="HAMAP" id="MF_00242">
    <property type="entry name" value="Arg_deiminase"/>
    <property type="match status" value="1"/>
</dbReference>
<dbReference type="NCBIfam" id="NF002381">
    <property type="entry name" value="PRK01388.1"/>
    <property type="match status" value="1"/>
</dbReference>
<dbReference type="PRINTS" id="PR01466">
    <property type="entry name" value="ARGDEIMINASE"/>
</dbReference>
<sequence length="391" mass="43109">MSMLHVDSEVGTLRQVILHRPGLELMRLTPSNCDELLFDDVLWVKRARQEHDAFADALRERGVTVHLFDELLAETLKLAEARAWVLDRVVTEPAFGPTLAPPLRLELEAMPADVLTRHLIGGLTKRELGLAADSLCLAGLGDDDFILPPLPNHLFTRDASAWIYGGVSLHPMAKPARRRETTHVAAVYAFHPLFAGQAPLWFPAEAEQPASIEGGDIHVVGDGTVLVGMSERTTPQAIELLARRLFEAEAADRVVVAALPRKRAFMHLDTVMTMVERDVFVVYPELPPLRSFTLTPGLRVRENDDLFAALGATRVLRAEQDVWAAEREQWDDGTNVLAIAPGVVVAYERNVTTNTMLRKHGIEVITIPGAELGRGRGGPRCMSCPIERTAS</sequence>
<dbReference type="Gene3D" id="1.10.3930.10">
    <property type="entry name" value="Arginine deiminase"/>
    <property type="match status" value="1"/>
</dbReference>
<keyword evidence="3" id="KW-0056">Arginine metabolism</keyword>
<name>A0ABW8ADE3_9ACTN</name>
<dbReference type="PIRSF" id="PIRSF006356">
    <property type="entry name" value="Arg_deiminase"/>
    <property type="match status" value="1"/>
</dbReference>
<dbReference type="PANTHER" id="PTHR47271">
    <property type="entry name" value="ARGININE DEIMINASE"/>
    <property type="match status" value="1"/>
</dbReference>
<gene>
    <name evidence="3" type="primary">arcA</name>
    <name evidence="4" type="ORF">ACIBP5_32695</name>
</gene>
<comment type="caution">
    <text evidence="4">The sequence shown here is derived from an EMBL/GenBank/DDBJ whole genome shotgun (WGS) entry which is preliminary data.</text>
</comment>
<dbReference type="PANTHER" id="PTHR47271:SF2">
    <property type="entry name" value="ARGININE DEIMINASE"/>
    <property type="match status" value="1"/>
</dbReference>
<comment type="catalytic activity">
    <reaction evidence="3">
        <text>L-arginine + H2O = L-citrulline + NH4(+)</text>
        <dbReference type="Rhea" id="RHEA:19597"/>
        <dbReference type="ChEBI" id="CHEBI:15377"/>
        <dbReference type="ChEBI" id="CHEBI:28938"/>
        <dbReference type="ChEBI" id="CHEBI:32682"/>
        <dbReference type="ChEBI" id="CHEBI:57743"/>
        <dbReference type="EC" id="3.5.3.6"/>
    </reaction>
</comment>
<dbReference type="Proteomes" id="UP001612928">
    <property type="component" value="Unassembled WGS sequence"/>
</dbReference>
<protein>
    <recommendedName>
        <fullName evidence="3">Arginine deiminase</fullName>
        <shortName evidence="3">ADI</shortName>
        <ecNumber evidence="3">3.5.3.6</ecNumber>
    </recommendedName>
    <alternativeName>
        <fullName evidence="3">Arginine dihydrolase</fullName>
        <shortName evidence="3">AD</shortName>
    </alternativeName>
</protein>
<evidence type="ECO:0000256" key="1">
    <source>
        <dbReference type="ARBA" id="ARBA00010206"/>
    </source>
</evidence>
<feature type="active site" description="Amidino-cysteine intermediate" evidence="3">
    <location>
        <position position="381"/>
    </location>
</feature>
<evidence type="ECO:0000256" key="3">
    <source>
        <dbReference type="HAMAP-Rule" id="MF_00242"/>
    </source>
</evidence>
<dbReference type="RefSeq" id="WP_397025041.1">
    <property type="nucleotide sequence ID" value="NZ_JBITMB010000009.1"/>
</dbReference>